<evidence type="ECO:0000256" key="4">
    <source>
        <dbReference type="ARBA" id="ARBA00023136"/>
    </source>
</evidence>
<keyword evidence="3" id="KW-1133">Transmembrane helix</keyword>
<feature type="signal peptide" evidence="5">
    <location>
        <begin position="1"/>
        <end position="23"/>
    </location>
</feature>
<evidence type="ECO:0000259" key="6">
    <source>
        <dbReference type="Pfam" id="PF04991"/>
    </source>
</evidence>
<dbReference type="Pfam" id="PF04991">
    <property type="entry name" value="LicD"/>
    <property type="match status" value="2"/>
</dbReference>
<feature type="chain" id="PRO_5040357447" description="LicD/FKTN/FKRP nucleotidyltransferase domain-containing protein" evidence="5">
    <location>
        <begin position="24"/>
        <end position="520"/>
    </location>
</feature>
<evidence type="ECO:0000313" key="8">
    <source>
        <dbReference type="Proteomes" id="UP000769528"/>
    </source>
</evidence>
<reference evidence="7" key="2">
    <citation type="submission" date="2021-01" db="EMBL/GenBank/DDBJ databases">
        <authorList>
            <person name="Schikora-Tamarit M.A."/>
        </authorList>
    </citation>
    <scope>NUCLEOTIDE SEQUENCE</scope>
    <source>
        <strain evidence="7">CBS6341</strain>
    </source>
</reference>
<feature type="domain" description="LicD/FKTN/FKRP nucleotidyltransferase" evidence="6">
    <location>
        <begin position="384"/>
        <end position="437"/>
    </location>
</feature>
<gene>
    <name evidence="7" type="ORF">WICMUC_005395</name>
</gene>
<dbReference type="GO" id="GO:0016020">
    <property type="term" value="C:membrane"/>
    <property type="evidence" value="ECO:0007669"/>
    <property type="project" value="UniProtKB-SubCell"/>
</dbReference>
<dbReference type="InterPro" id="IPR009644">
    <property type="entry name" value="FKTN/MNN4/W02B3.4-1"/>
</dbReference>
<dbReference type="GO" id="GO:0009100">
    <property type="term" value="P:glycoprotein metabolic process"/>
    <property type="evidence" value="ECO:0007669"/>
    <property type="project" value="UniProtKB-ARBA"/>
</dbReference>
<evidence type="ECO:0000256" key="1">
    <source>
        <dbReference type="ARBA" id="ARBA00004167"/>
    </source>
</evidence>
<dbReference type="AlphaFoldDB" id="A0A9P8P7M4"/>
<evidence type="ECO:0000256" key="3">
    <source>
        <dbReference type="ARBA" id="ARBA00022989"/>
    </source>
</evidence>
<dbReference type="PANTHER" id="PTHR15407:SF28">
    <property type="entry name" value="RIBITOL-5-PHOSPHATE TRANSFERASE FKTN"/>
    <property type="match status" value="1"/>
</dbReference>
<comment type="caution">
    <text evidence="7">The sequence shown here is derived from an EMBL/GenBank/DDBJ whole genome shotgun (WGS) entry which is preliminary data.</text>
</comment>
<evidence type="ECO:0000256" key="2">
    <source>
        <dbReference type="ARBA" id="ARBA00022692"/>
    </source>
</evidence>
<keyword evidence="5" id="KW-0732">Signal</keyword>
<dbReference type="EMBL" id="JAEUBF010001392">
    <property type="protein sequence ID" value="KAH3667048.1"/>
    <property type="molecule type" value="Genomic_DNA"/>
</dbReference>
<keyword evidence="8" id="KW-1185">Reference proteome</keyword>
<dbReference type="Proteomes" id="UP000769528">
    <property type="component" value="Unassembled WGS sequence"/>
</dbReference>
<keyword evidence="2" id="KW-0812">Transmembrane</keyword>
<sequence>MRNLTPSIIISIILAWIFLKSRSKFEETDKELTTIPYSRSDINLLKIIDSLSEDNYDPRRFGVSALEYLKNEAQDADAIPFDWRDVVDWQNKTQLGLLWLENYPVKEICLMKRNKFIFEPTKSGNLPLINNTFSIKDTIHGFFLSVESISEIHTYKSIELSSHDFKLNFTQNIESLSENQKQILLCQIKAEEYRYFKEGSLLSNTSNGLAHYDLRFYNYRIKPVDRIAILHRIVRAWSRFTISQNIETWLMHGSLMGYYFNGLILPWDDDIDVQLSSKSFWKLIKYNNTLVIDYEDEVNLGKYLIDINPFFYKRARSAENKIDARFIDVESGLYIDITILTSEMNQMMLLQSLDEKETIEFFKVFDPYYDLVLTETLPYQTSIDFKINQTINASSLLSCKDFHFYTVEELSPLIPTIFEGEVLYAPNNIEKLLLREYNRKSLYLTKFRDFEFNKIKHLWRSNIVEYEFNTILRDFISFHYHSIKQSTNMKRHSFNISELIKFPAFRVEPWIRQVQVGFDI</sequence>
<proteinExistence type="predicted"/>
<name>A0A9P8P7M4_9ASCO</name>
<evidence type="ECO:0000313" key="7">
    <source>
        <dbReference type="EMBL" id="KAH3667048.1"/>
    </source>
</evidence>
<reference evidence="7" key="1">
    <citation type="journal article" date="2021" name="Open Biol.">
        <title>Shared evolutionary footprints suggest mitochondrial oxidative damage underlies multiple complex I losses in fungi.</title>
        <authorList>
            <person name="Schikora-Tamarit M.A."/>
            <person name="Marcet-Houben M."/>
            <person name="Nosek J."/>
            <person name="Gabaldon T."/>
        </authorList>
    </citation>
    <scope>NUCLEOTIDE SEQUENCE</scope>
    <source>
        <strain evidence="7">CBS6341</strain>
    </source>
</reference>
<accession>A0A9P8P7M4</accession>
<protein>
    <recommendedName>
        <fullName evidence="6">LicD/FKTN/FKRP nucleotidyltransferase domain-containing protein</fullName>
    </recommendedName>
</protein>
<evidence type="ECO:0000256" key="5">
    <source>
        <dbReference type="SAM" id="SignalP"/>
    </source>
</evidence>
<organism evidence="7 8">
    <name type="scientific">Wickerhamomyces mucosus</name>
    <dbReference type="NCBI Taxonomy" id="1378264"/>
    <lineage>
        <taxon>Eukaryota</taxon>
        <taxon>Fungi</taxon>
        <taxon>Dikarya</taxon>
        <taxon>Ascomycota</taxon>
        <taxon>Saccharomycotina</taxon>
        <taxon>Saccharomycetes</taxon>
        <taxon>Phaffomycetales</taxon>
        <taxon>Wickerhamomycetaceae</taxon>
        <taxon>Wickerhamomyces</taxon>
    </lineage>
</organism>
<dbReference type="OrthoDB" id="444255at2759"/>
<comment type="subcellular location">
    <subcellularLocation>
        <location evidence="1">Membrane</location>
        <topology evidence="1">Single-pass membrane protein</topology>
    </subcellularLocation>
</comment>
<keyword evidence="4" id="KW-0472">Membrane</keyword>
<dbReference type="InterPro" id="IPR007074">
    <property type="entry name" value="LicD/FKTN/FKRP_NTP_transf"/>
</dbReference>
<dbReference type="PANTHER" id="PTHR15407">
    <property type="entry name" value="FUKUTIN-RELATED"/>
    <property type="match status" value="1"/>
</dbReference>
<feature type="domain" description="LicD/FKTN/FKRP nucleotidyltransferase" evidence="6">
    <location>
        <begin position="243"/>
        <end position="365"/>
    </location>
</feature>